<gene>
    <name evidence="1" type="ORF">EV139_1549</name>
</gene>
<proteinExistence type="predicted"/>
<dbReference type="EMBL" id="SHKI01000004">
    <property type="protein sequence ID" value="RZT66123.1"/>
    <property type="molecule type" value="Genomic_DNA"/>
</dbReference>
<dbReference type="AlphaFoldDB" id="A0A4Q7TYP1"/>
<evidence type="ECO:0000313" key="1">
    <source>
        <dbReference type="EMBL" id="RZT66123.1"/>
    </source>
</evidence>
<name>A0A4Q7TYP1_9MICO</name>
<evidence type="ECO:0000313" key="2">
    <source>
        <dbReference type="Proteomes" id="UP000291832"/>
    </source>
</evidence>
<dbReference type="OrthoDB" id="4990952at2"/>
<comment type="caution">
    <text evidence="1">The sequence shown here is derived from an EMBL/GenBank/DDBJ whole genome shotgun (WGS) entry which is preliminary data.</text>
</comment>
<protein>
    <submittedName>
        <fullName evidence="1">Uncharacterized protein</fullName>
    </submittedName>
</protein>
<organism evidence="1 2">
    <name type="scientific">Leucobacter luti</name>
    <dbReference type="NCBI Taxonomy" id="340320"/>
    <lineage>
        <taxon>Bacteria</taxon>
        <taxon>Bacillati</taxon>
        <taxon>Actinomycetota</taxon>
        <taxon>Actinomycetes</taxon>
        <taxon>Micrococcales</taxon>
        <taxon>Microbacteriaceae</taxon>
        <taxon>Leucobacter</taxon>
    </lineage>
</organism>
<reference evidence="1 2" key="1">
    <citation type="journal article" date="2015" name="Stand. Genomic Sci.">
        <title>Genomic Encyclopedia of Bacterial and Archaeal Type Strains, Phase III: the genomes of soil and plant-associated and newly described type strains.</title>
        <authorList>
            <person name="Whitman W.B."/>
            <person name="Woyke T."/>
            <person name="Klenk H.P."/>
            <person name="Zhou Y."/>
            <person name="Lilburn T.G."/>
            <person name="Beck B.J."/>
            <person name="De Vos P."/>
            <person name="Vandamme P."/>
            <person name="Eisen J.A."/>
            <person name="Garrity G."/>
            <person name="Hugenholtz P."/>
            <person name="Kyrpides N.C."/>
        </authorList>
    </citation>
    <scope>NUCLEOTIDE SEQUENCE [LARGE SCALE GENOMIC DNA]</scope>
    <source>
        <strain evidence="1 2">RF6</strain>
    </source>
</reference>
<keyword evidence="2" id="KW-1185">Reference proteome</keyword>
<sequence length="70" mass="7577">MPSESFQRLPLEVQDIVTSGLETEIHTAFELIGEAKNSGSLSAEEIGFLEGDIIRASALRSQLTGEDTQL</sequence>
<dbReference type="RefSeq" id="WP_130453738.1">
    <property type="nucleotide sequence ID" value="NZ_QYAG01000001.1"/>
</dbReference>
<dbReference type="Proteomes" id="UP000291832">
    <property type="component" value="Unassembled WGS sequence"/>
</dbReference>
<accession>A0A4Q7TYP1</accession>